<dbReference type="OrthoDB" id="64172at2157"/>
<evidence type="ECO:0000313" key="3">
    <source>
        <dbReference type="Proteomes" id="UP000251717"/>
    </source>
</evidence>
<feature type="transmembrane region" description="Helical" evidence="1">
    <location>
        <begin position="12"/>
        <end position="30"/>
    </location>
</feature>
<dbReference type="Pfam" id="PF19094">
    <property type="entry name" value="EMC6_arch"/>
    <property type="match status" value="1"/>
</dbReference>
<gene>
    <name evidence="2" type="ORF">MBBTH_03650</name>
</gene>
<comment type="caution">
    <text evidence="2">The sequence shown here is derived from an EMBL/GenBank/DDBJ whole genome shotgun (WGS) entry which is preliminary data.</text>
</comment>
<proteinExistence type="predicted"/>
<sequence length="90" mass="10213">MDTTIKVTTIHVIFALIAALISAALTLGWLGFKNDIFAFFVAVIILYFVGQFCQKIAGEEISGFSQWLWDGIAPFYFTWVIAYTLFVMYL</sequence>
<dbReference type="AlphaFoldDB" id="A0A315XPW8"/>
<dbReference type="RefSeq" id="WP_116591350.1">
    <property type="nucleotide sequence ID" value="NZ_JBGUNC010000075.1"/>
</dbReference>
<feature type="transmembrane region" description="Helical" evidence="1">
    <location>
        <begin position="36"/>
        <end position="55"/>
    </location>
</feature>
<keyword evidence="1" id="KW-0812">Transmembrane</keyword>
<reference evidence="2 3" key="1">
    <citation type="submission" date="2017-03" db="EMBL/GenBank/DDBJ databases">
        <title>Genome sequence of Methanobrevibacter thaueri.</title>
        <authorList>
            <person name="Poehlein A."/>
            <person name="Seedorf H."/>
            <person name="Daniel R."/>
        </authorList>
    </citation>
    <scope>NUCLEOTIDE SEQUENCE [LARGE SCALE GENOMIC DNA]</scope>
    <source>
        <strain evidence="2 3">DSM 11995</strain>
    </source>
</reference>
<dbReference type="Proteomes" id="UP000251717">
    <property type="component" value="Unassembled WGS sequence"/>
</dbReference>
<name>A0A315XPW8_9EURY</name>
<feature type="transmembrane region" description="Helical" evidence="1">
    <location>
        <begin position="67"/>
        <end position="89"/>
    </location>
</feature>
<keyword evidence="1" id="KW-1133">Transmembrane helix</keyword>
<dbReference type="EMBL" id="MZGS01000014">
    <property type="protein sequence ID" value="PWB88220.1"/>
    <property type="molecule type" value="Genomic_DNA"/>
</dbReference>
<evidence type="ECO:0000256" key="1">
    <source>
        <dbReference type="SAM" id="Phobius"/>
    </source>
</evidence>
<keyword evidence="1" id="KW-0472">Membrane</keyword>
<dbReference type="InterPro" id="IPR043941">
    <property type="entry name" value="EMC6-arch"/>
</dbReference>
<organism evidence="2 3">
    <name type="scientific">Methanobrevibacter thaueri</name>
    <dbReference type="NCBI Taxonomy" id="190975"/>
    <lineage>
        <taxon>Archaea</taxon>
        <taxon>Methanobacteriati</taxon>
        <taxon>Methanobacteriota</taxon>
        <taxon>Methanomada group</taxon>
        <taxon>Methanobacteria</taxon>
        <taxon>Methanobacteriales</taxon>
        <taxon>Methanobacteriaceae</taxon>
        <taxon>Methanobrevibacter</taxon>
    </lineage>
</organism>
<evidence type="ECO:0000313" key="2">
    <source>
        <dbReference type="EMBL" id="PWB88220.1"/>
    </source>
</evidence>
<keyword evidence="3" id="KW-1185">Reference proteome</keyword>
<protein>
    <submittedName>
        <fullName evidence="2">Uncharacterized protein</fullName>
    </submittedName>
</protein>
<accession>A0A315XPW8</accession>